<proteinExistence type="predicted"/>
<evidence type="ECO:0000256" key="1">
    <source>
        <dbReference type="SAM" id="Phobius"/>
    </source>
</evidence>
<keyword evidence="1" id="KW-0472">Membrane</keyword>
<feature type="transmembrane region" description="Helical" evidence="1">
    <location>
        <begin position="12"/>
        <end position="41"/>
    </location>
</feature>
<accession>A0A5J6L700</accession>
<protein>
    <submittedName>
        <fullName evidence="2">Uncharacterized protein</fullName>
    </submittedName>
</protein>
<evidence type="ECO:0000313" key="2">
    <source>
        <dbReference type="EMBL" id="QEW04188.1"/>
    </source>
</evidence>
<name>A0A5J6L700_9MICO</name>
<evidence type="ECO:0000313" key="3">
    <source>
        <dbReference type="Proteomes" id="UP000325516"/>
    </source>
</evidence>
<keyword evidence="3" id="KW-1185">Reference proteome</keyword>
<feature type="transmembrane region" description="Helical" evidence="1">
    <location>
        <begin position="88"/>
        <end position="107"/>
    </location>
</feature>
<organism evidence="2 3">
    <name type="scientific">Microbacterium lushaniae</name>
    <dbReference type="NCBI Taxonomy" id="2614639"/>
    <lineage>
        <taxon>Bacteria</taxon>
        <taxon>Bacillati</taxon>
        <taxon>Actinomycetota</taxon>
        <taxon>Actinomycetes</taxon>
        <taxon>Micrococcales</taxon>
        <taxon>Microbacteriaceae</taxon>
        <taxon>Microbacterium</taxon>
    </lineage>
</organism>
<dbReference type="Proteomes" id="UP000325516">
    <property type="component" value="Chromosome"/>
</dbReference>
<reference evidence="3" key="1">
    <citation type="submission" date="2019-09" db="EMBL/GenBank/DDBJ databases">
        <title>Mumia zhuanghuii sp. nov. isolated from the intestinal contents of plateau pika (Ochotona curzoniae) in the Qinghai-Tibet plateau of China.</title>
        <authorList>
            <person name="Tian Z."/>
        </authorList>
    </citation>
    <scope>NUCLEOTIDE SEQUENCE [LARGE SCALE GENOMIC DNA]</scope>
    <source>
        <strain evidence="3">L-031</strain>
    </source>
</reference>
<keyword evidence="1" id="KW-1133">Transmembrane helix</keyword>
<dbReference type="EMBL" id="CP044232">
    <property type="protein sequence ID" value="QEW04188.1"/>
    <property type="molecule type" value="Genomic_DNA"/>
</dbReference>
<dbReference type="AlphaFoldDB" id="A0A5J6L700"/>
<feature type="transmembrane region" description="Helical" evidence="1">
    <location>
        <begin position="61"/>
        <end position="81"/>
    </location>
</feature>
<gene>
    <name evidence="2" type="ORF">F6J85_14565</name>
</gene>
<dbReference type="KEGG" id="mlz:F6J85_14565"/>
<dbReference type="RefSeq" id="WP_150926097.1">
    <property type="nucleotide sequence ID" value="NZ_CP044232.1"/>
</dbReference>
<feature type="transmembrane region" description="Helical" evidence="1">
    <location>
        <begin position="113"/>
        <end position="131"/>
    </location>
</feature>
<keyword evidence="1" id="KW-0812">Transmembrane</keyword>
<sequence>MTDARSRIIRLRWASGLLIAQGTLMELSVFVGVVVLLVLGTPQTTITDRVDIFALPYLNDNLYLMMAMSGIFGVLRVIGAIGLARNQMWGLVLSLFNCGTTLTLMVFLMPPGLLDGLLTGSALVLILTGWLQRRPIVSVRCHAVCQPDARPPRGPRHRLHAAPVLLHHATCH</sequence>